<proteinExistence type="predicted"/>
<organism evidence="1">
    <name type="scientific">Schistocephalus solidus</name>
    <name type="common">Tapeworm</name>
    <dbReference type="NCBI Taxonomy" id="70667"/>
    <lineage>
        <taxon>Eukaryota</taxon>
        <taxon>Metazoa</taxon>
        <taxon>Spiralia</taxon>
        <taxon>Lophotrochozoa</taxon>
        <taxon>Platyhelminthes</taxon>
        <taxon>Cestoda</taxon>
        <taxon>Eucestoda</taxon>
        <taxon>Diphyllobothriidea</taxon>
        <taxon>Diphyllobothriidae</taxon>
        <taxon>Schistocephalus</taxon>
    </lineage>
</organism>
<protein>
    <submittedName>
        <fullName evidence="1">RNase_PH domain-containing protein</fullName>
    </submittedName>
</protein>
<dbReference type="AlphaFoldDB" id="A0A183SBX6"/>
<name>A0A183SBX6_SCHSO</name>
<sequence length="215" mass="23014">LDRSPPTPGTPVLINNDVIISVKITCDYRGRICPLVRYWNYKGSGRCELTLIPTSSELERSILSCLSATGSSARSVLLRCGFAHLDRVIQMGHAESVRAAIDNLLEPVAAHNPNLLLTALAVVWSDNLTIEPHLFETASLAHGGSTTALSASLEANGADDGLAPCAEDCLAHDLIWLLTPAKTSEVVRVSTCLAGNLHAVFHALPLDLKKTWTGK</sequence>
<reference evidence="1" key="1">
    <citation type="submission" date="2016-06" db="UniProtKB">
        <authorList>
            <consortium name="WormBaseParasite"/>
        </authorList>
    </citation>
    <scope>IDENTIFICATION</scope>
</reference>
<evidence type="ECO:0000313" key="1">
    <source>
        <dbReference type="WBParaSite" id="SSLN_0000178901-mRNA-1"/>
    </source>
</evidence>
<accession>A0A183SBX6</accession>
<dbReference type="WBParaSite" id="SSLN_0000178901-mRNA-1">
    <property type="protein sequence ID" value="SSLN_0000178901-mRNA-1"/>
    <property type="gene ID" value="SSLN_0000178901"/>
</dbReference>